<evidence type="ECO:0000313" key="3">
    <source>
        <dbReference type="Proteomes" id="UP000613974"/>
    </source>
</evidence>
<dbReference type="PANTHER" id="PTHR33164">
    <property type="entry name" value="TRANSCRIPTIONAL REGULATOR, MARR FAMILY"/>
    <property type="match status" value="1"/>
</dbReference>
<dbReference type="PANTHER" id="PTHR33164:SF106">
    <property type="entry name" value="TRANSCRIPTIONAL REGULATORY PROTEIN"/>
    <property type="match status" value="1"/>
</dbReference>
<dbReference type="InterPro" id="IPR039422">
    <property type="entry name" value="MarR/SlyA-like"/>
</dbReference>
<dbReference type="EMBL" id="BNEC01000005">
    <property type="protein sequence ID" value="GHI71557.1"/>
    <property type="molecule type" value="Genomic_DNA"/>
</dbReference>
<organism evidence="2 3">
    <name type="scientific">Streptomyces nojiriensis</name>
    <dbReference type="NCBI Taxonomy" id="66374"/>
    <lineage>
        <taxon>Bacteria</taxon>
        <taxon>Bacillati</taxon>
        <taxon>Actinomycetota</taxon>
        <taxon>Actinomycetes</taxon>
        <taxon>Kitasatosporales</taxon>
        <taxon>Streptomycetaceae</taxon>
        <taxon>Streptomyces</taxon>
    </lineage>
</organism>
<sequence length="163" mass="17979">MDDSGNPDHRDPVTGEPENLRLVHLLRAVTVEFGLRQADFAARNGMHPTDVRALICLLDAARANEAATAGLLGARLGLNSAGTTAVIDRLERLGHVARIRDDHDRRRILLRVEPQAIRLGREFFGPLIDGVLQVLDAFDPAERETVRRFLTATHAAFAPEPRP</sequence>
<dbReference type="Proteomes" id="UP000613974">
    <property type="component" value="Unassembled WGS sequence"/>
</dbReference>
<protein>
    <submittedName>
        <fullName evidence="2">Transcriptional regulator</fullName>
    </submittedName>
</protein>
<dbReference type="SUPFAM" id="SSF46785">
    <property type="entry name" value="Winged helix' DNA-binding domain"/>
    <property type="match status" value="1"/>
</dbReference>
<dbReference type="InterPro" id="IPR000835">
    <property type="entry name" value="HTH_MarR-typ"/>
</dbReference>
<dbReference type="Pfam" id="PF12802">
    <property type="entry name" value="MarR_2"/>
    <property type="match status" value="1"/>
</dbReference>
<comment type="caution">
    <text evidence="2">The sequence shown here is derived from an EMBL/GenBank/DDBJ whole genome shotgun (WGS) entry which is preliminary data.</text>
</comment>
<dbReference type="Gene3D" id="1.10.10.10">
    <property type="entry name" value="Winged helix-like DNA-binding domain superfamily/Winged helix DNA-binding domain"/>
    <property type="match status" value="1"/>
</dbReference>
<dbReference type="InterPro" id="IPR036390">
    <property type="entry name" value="WH_DNA-bd_sf"/>
</dbReference>
<keyword evidence="3" id="KW-1185">Reference proteome</keyword>
<gene>
    <name evidence="2" type="ORF">Snoj_54750</name>
</gene>
<evidence type="ECO:0000259" key="1">
    <source>
        <dbReference type="PROSITE" id="PS50995"/>
    </source>
</evidence>
<dbReference type="PROSITE" id="PS50995">
    <property type="entry name" value="HTH_MARR_2"/>
    <property type="match status" value="1"/>
</dbReference>
<name>A0ABQ3SU21_9ACTN</name>
<evidence type="ECO:0000313" key="2">
    <source>
        <dbReference type="EMBL" id="GHI71557.1"/>
    </source>
</evidence>
<accession>A0ABQ3SU21</accession>
<dbReference type="SMART" id="SM00347">
    <property type="entry name" value="HTH_MARR"/>
    <property type="match status" value="1"/>
</dbReference>
<dbReference type="RefSeq" id="WP_189736402.1">
    <property type="nucleotide sequence ID" value="NZ_BMRL01000004.1"/>
</dbReference>
<dbReference type="InterPro" id="IPR036388">
    <property type="entry name" value="WH-like_DNA-bd_sf"/>
</dbReference>
<reference evidence="3" key="1">
    <citation type="submission" date="2023-07" db="EMBL/GenBank/DDBJ databases">
        <title>Whole genome shotgun sequence of Streptomyces nojiriensis NBRC 13794.</title>
        <authorList>
            <person name="Komaki H."/>
            <person name="Tamura T."/>
        </authorList>
    </citation>
    <scope>NUCLEOTIDE SEQUENCE [LARGE SCALE GENOMIC DNA]</scope>
    <source>
        <strain evidence="3">NBRC 13794</strain>
    </source>
</reference>
<feature type="domain" description="HTH marR-type" evidence="1">
    <location>
        <begin position="19"/>
        <end position="155"/>
    </location>
</feature>
<dbReference type="GeneID" id="95589795"/>
<proteinExistence type="predicted"/>